<keyword evidence="19" id="KW-1185">Reference proteome</keyword>
<dbReference type="CDD" id="cd06558">
    <property type="entry name" value="crotonase-like"/>
    <property type="match status" value="1"/>
</dbReference>
<dbReference type="FunFam" id="3.40.50.720:FF:000009">
    <property type="entry name" value="Fatty oxidation complex, alpha subunit"/>
    <property type="match status" value="1"/>
</dbReference>
<comment type="catalytic activity">
    <reaction evidence="14">
        <text>a (3S)-3-hydroxyacyl-CoA + NAD(+) = a 3-oxoacyl-CoA + NADH + H(+)</text>
        <dbReference type="Rhea" id="RHEA:22432"/>
        <dbReference type="ChEBI" id="CHEBI:15378"/>
        <dbReference type="ChEBI" id="CHEBI:57318"/>
        <dbReference type="ChEBI" id="CHEBI:57540"/>
        <dbReference type="ChEBI" id="CHEBI:57945"/>
        <dbReference type="ChEBI" id="CHEBI:90726"/>
        <dbReference type="EC" id="1.1.1.35"/>
    </reaction>
</comment>
<dbReference type="PANTHER" id="PTHR23309:SF49">
    <property type="entry name" value="PEROXISOMAL BIFUNCTIONAL ENZYME"/>
    <property type="match status" value="1"/>
</dbReference>
<dbReference type="GO" id="GO:0004300">
    <property type="term" value="F:enoyl-CoA hydratase activity"/>
    <property type="evidence" value="ECO:0007669"/>
    <property type="project" value="UniProtKB-ARBA"/>
</dbReference>
<evidence type="ECO:0000256" key="7">
    <source>
        <dbReference type="ARBA" id="ARBA00023002"/>
    </source>
</evidence>
<evidence type="ECO:0000256" key="8">
    <source>
        <dbReference type="ARBA" id="ARBA00023027"/>
    </source>
</evidence>
<keyword evidence="11" id="KW-0413">Isomerase</keyword>
<evidence type="ECO:0000256" key="14">
    <source>
        <dbReference type="ARBA" id="ARBA00049556"/>
    </source>
</evidence>
<evidence type="ECO:0000256" key="4">
    <source>
        <dbReference type="ARBA" id="ARBA00011245"/>
    </source>
</evidence>
<accession>A0A845BDD7</accession>
<keyword evidence="5" id="KW-0276">Fatty acid metabolism</keyword>
<dbReference type="SUPFAM" id="SSF51735">
    <property type="entry name" value="NAD(P)-binding Rossmann-fold domains"/>
    <property type="match status" value="1"/>
</dbReference>
<dbReference type="Proteomes" id="UP000460715">
    <property type="component" value="Unassembled WGS sequence"/>
</dbReference>
<evidence type="ECO:0000256" key="12">
    <source>
        <dbReference type="ARBA" id="ARBA00023239"/>
    </source>
</evidence>
<comment type="similarity">
    <text evidence="15">Belongs to the enoyl-CoA hydratase/isomerase family.</text>
</comment>
<dbReference type="OrthoDB" id="9771883at2"/>
<evidence type="ECO:0000256" key="15">
    <source>
        <dbReference type="RuleBase" id="RU003707"/>
    </source>
</evidence>
<dbReference type="GO" id="GO:0016853">
    <property type="term" value="F:isomerase activity"/>
    <property type="evidence" value="ECO:0007669"/>
    <property type="project" value="UniProtKB-KW"/>
</dbReference>
<dbReference type="SUPFAM" id="SSF52096">
    <property type="entry name" value="ClpP/crotonase"/>
    <property type="match status" value="1"/>
</dbReference>
<dbReference type="Pfam" id="PF00378">
    <property type="entry name" value="ECH_1"/>
    <property type="match status" value="1"/>
</dbReference>
<dbReference type="PROSITE" id="PS00166">
    <property type="entry name" value="ENOYL_COA_HYDRATASE"/>
    <property type="match status" value="1"/>
</dbReference>
<name>A0A845BDD7_9PROT</name>
<evidence type="ECO:0000256" key="3">
    <source>
        <dbReference type="ARBA" id="ARBA00008750"/>
    </source>
</evidence>
<keyword evidence="10" id="KW-0576">Peroxisome</keyword>
<evidence type="ECO:0000256" key="10">
    <source>
        <dbReference type="ARBA" id="ARBA00023140"/>
    </source>
</evidence>
<dbReference type="FunFam" id="1.10.1040.50:FF:000006">
    <property type="entry name" value="Peroxisomal bifunctional enzyme"/>
    <property type="match status" value="1"/>
</dbReference>
<evidence type="ECO:0000256" key="2">
    <source>
        <dbReference type="ARBA" id="ARBA00005005"/>
    </source>
</evidence>
<feature type="domain" description="3-hydroxyacyl-CoA dehydrogenase C-terminal" evidence="16">
    <location>
        <begin position="476"/>
        <end position="562"/>
    </location>
</feature>
<keyword evidence="12" id="KW-0456">Lyase</keyword>
<dbReference type="InterPro" id="IPR036291">
    <property type="entry name" value="NAD(P)-bd_dom_sf"/>
</dbReference>
<dbReference type="RefSeq" id="WP_160937264.1">
    <property type="nucleotide sequence ID" value="NZ_SNVJ01000009.1"/>
</dbReference>
<evidence type="ECO:0000313" key="19">
    <source>
        <dbReference type="Proteomes" id="UP000460715"/>
    </source>
</evidence>
<evidence type="ECO:0000259" key="16">
    <source>
        <dbReference type="Pfam" id="PF00725"/>
    </source>
</evidence>
<dbReference type="SUPFAM" id="SSF48179">
    <property type="entry name" value="6-phosphogluconate dehydrogenase C-terminal domain-like"/>
    <property type="match status" value="2"/>
</dbReference>
<dbReference type="Gene3D" id="1.10.1040.50">
    <property type="match status" value="1"/>
</dbReference>
<evidence type="ECO:0000259" key="17">
    <source>
        <dbReference type="Pfam" id="PF02737"/>
    </source>
</evidence>
<comment type="subcellular location">
    <subcellularLocation>
        <location evidence="1">Peroxisome</location>
    </subcellularLocation>
</comment>
<dbReference type="GO" id="GO:0003857">
    <property type="term" value="F:(3S)-3-hydroxyacyl-CoA dehydrogenase (NAD+) activity"/>
    <property type="evidence" value="ECO:0007669"/>
    <property type="project" value="UniProtKB-EC"/>
</dbReference>
<dbReference type="InterPro" id="IPR006176">
    <property type="entry name" value="3-OHacyl-CoA_DH_NAD-bd"/>
</dbReference>
<protein>
    <submittedName>
        <fullName evidence="18">3-hydroxyacyl-CoA dehydrogenase</fullName>
    </submittedName>
</protein>
<evidence type="ECO:0000313" key="18">
    <source>
        <dbReference type="EMBL" id="MXP64136.1"/>
    </source>
</evidence>
<evidence type="ECO:0000256" key="11">
    <source>
        <dbReference type="ARBA" id="ARBA00023235"/>
    </source>
</evidence>
<dbReference type="InterPro" id="IPR001753">
    <property type="entry name" value="Enoyl-CoA_hydra/iso"/>
</dbReference>
<proteinExistence type="inferred from homology"/>
<dbReference type="GO" id="GO:0070403">
    <property type="term" value="F:NAD+ binding"/>
    <property type="evidence" value="ECO:0007669"/>
    <property type="project" value="InterPro"/>
</dbReference>
<gene>
    <name evidence="18" type="ORF">E0493_12355</name>
</gene>
<dbReference type="Gene3D" id="3.40.50.720">
    <property type="entry name" value="NAD(P)-binding Rossmann-like Domain"/>
    <property type="match status" value="1"/>
</dbReference>
<organism evidence="18 19">
    <name type="scientific">Teichococcus coralli</name>
    <dbReference type="NCBI Taxonomy" id="2545983"/>
    <lineage>
        <taxon>Bacteria</taxon>
        <taxon>Pseudomonadati</taxon>
        <taxon>Pseudomonadota</taxon>
        <taxon>Alphaproteobacteria</taxon>
        <taxon>Acetobacterales</taxon>
        <taxon>Roseomonadaceae</taxon>
        <taxon>Roseomonas</taxon>
    </lineage>
</organism>
<evidence type="ECO:0000256" key="13">
    <source>
        <dbReference type="ARBA" id="ARBA00023268"/>
    </source>
</evidence>
<evidence type="ECO:0000256" key="1">
    <source>
        <dbReference type="ARBA" id="ARBA00004275"/>
    </source>
</evidence>
<dbReference type="AlphaFoldDB" id="A0A845BDD7"/>
<dbReference type="InterPro" id="IPR006108">
    <property type="entry name" value="3HC_DH_C"/>
</dbReference>
<comment type="pathway">
    <text evidence="2">Lipid metabolism; fatty acid beta-oxidation.</text>
</comment>
<dbReference type="Pfam" id="PF02737">
    <property type="entry name" value="3HCDH_N"/>
    <property type="match status" value="1"/>
</dbReference>
<sequence>MPEAVSYRIQDGIAVATVENPPVNALSATVRAGLLAAAERAAQDPEAAGLVLAGAGSAFIAGADISEFGKPPVPPALAEVVAALEACPKPVVAAIQGVALGGGLEVALGCDARILGPKAQLGLPEVKLGLLPGAGGTQRTPRLIGPAAALPMIASGDKVPAAKAVEMGLADAVAEGDLLRAAFARVRELAGKPLPARLNTRTDRLTAPGAREAFEAAAQALAKRAADEPQIAAIIEAVRNSFDMPLEQGLKRERELFVMLRDDPRSKALRHVFFAERQAAHIPGLPKETRPRAVNQAVVLGAGTMGTGIAMSFANAGIPVRIIETDAAGLERGRKRIADTYATSVKRGSLTPEARDARLALIEGAVGLEAAAGADLVVEAVFEELELKKEIFGKLDSIAPGAVLASNTSYLDINAMAAATSRPQDVLGMHFFSPANVMKLLEVVRAEKTSPEALATAVAVGRKLAKVPVVVGVCHGFVGNRMLSRRTQQAERLLQEGATPGQVDKALTEFGFRMGPFAMADLAGLDIGWRVRKATGATAPVADALCEAGRIGQKAGRGYYAYPEGARAGQPDPEVQTLIEGVSRKLGITRRDISQEEITERLIYPMINEGARILEEGIAARPGDIDVVWLYGYNWPAWRGGPMHHADAVGLPRIAERLAAYADQTGDESLRPAALLRQLAAEGAGFGSLKPRGGNTTKAA</sequence>
<evidence type="ECO:0000256" key="5">
    <source>
        <dbReference type="ARBA" id="ARBA00022832"/>
    </source>
</evidence>
<dbReference type="Gene3D" id="3.90.226.10">
    <property type="entry name" value="2-enoyl-CoA Hydratase, Chain A, domain 1"/>
    <property type="match status" value="1"/>
</dbReference>
<dbReference type="Pfam" id="PF00725">
    <property type="entry name" value="3HCDH"/>
    <property type="match status" value="2"/>
</dbReference>
<dbReference type="InterPro" id="IPR018376">
    <property type="entry name" value="Enoyl-CoA_hyd/isom_CS"/>
</dbReference>
<keyword evidence="13" id="KW-0511">Multifunctional enzyme</keyword>
<evidence type="ECO:0000256" key="6">
    <source>
        <dbReference type="ARBA" id="ARBA00022963"/>
    </source>
</evidence>
<feature type="domain" description="3-hydroxyacyl-CoA dehydrogenase C-terminal" evidence="16">
    <location>
        <begin position="598"/>
        <end position="683"/>
    </location>
</feature>
<keyword evidence="9" id="KW-0443">Lipid metabolism</keyword>
<dbReference type="InterPro" id="IPR029045">
    <property type="entry name" value="ClpP/crotonase-like_dom_sf"/>
</dbReference>
<comment type="caution">
    <text evidence="18">The sequence shown here is derived from an EMBL/GenBank/DDBJ whole genome shotgun (WGS) entry which is preliminary data.</text>
</comment>
<evidence type="ECO:0000256" key="9">
    <source>
        <dbReference type="ARBA" id="ARBA00023098"/>
    </source>
</evidence>
<comment type="subunit">
    <text evidence="4">Monomer.</text>
</comment>
<keyword evidence="8" id="KW-0520">NAD</keyword>
<feature type="domain" description="3-hydroxyacyl-CoA dehydrogenase NAD binding" evidence="17">
    <location>
        <begin position="297"/>
        <end position="472"/>
    </location>
</feature>
<dbReference type="InterPro" id="IPR008927">
    <property type="entry name" value="6-PGluconate_DH-like_C_sf"/>
</dbReference>
<keyword evidence="7" id="KW-0560">Oxidoreductase</keyword>
<comment type="similarity">
    <text evidence="3">In the N-terminal section; belongs to the enoyl-CoA hydratase/isomerase family.</text>
</comment>
<dbReference type="PANTHER" id="PTHR23309">
    <property type="entry name" value="3-HYDROXYACYL-COA DEHYROGENASE"/>
    <property type="match status" value="1"/>
</dbReference>
<keyword evidence="6" id="KW-0442">Lipid degradation</keyword>
<dbReference type="EMBL" id="SNVJ01000009">
    <property type="protein sequence ID" value="MXP64136.1"/>
    <property type="molecule type" value="Genomic_DNA"/>
</dbReference>
<reference evidence="18 19" key="1">
    <citation type="submission" date="2019-03" db="EMBL/GenBank/DDBJ databases">
        <title>Roseomonas sp. a novel Roseomonas species isolated from Sea whip Gorgonian.</title>
        <authorList>
            <person name="Li F."/>
            <person name="Pan X."/>
            <person name="Huang S."/>
            <person name="Li Z."/>
            <person name="Meng B."/>
        </authorList>
    </citation>
    <scope>NUCLEOTIDE SEQUENCE [LARGE SCALE GENOMIC DNA]</scope>
    <source>
        <strain evidence="18 19">M0104</strain>
    </source>
</reference>
<dbReference type="UniPathway" id="UPA00659"/>
<dbReference type="GO" id="GO:0006635">
    <property type="term" value="P:fatty acid beta-oxidation"/>
    <property type="evidence" value="ECO:0007669"/>
    <property type="project" value="UniProtKB-UniPathway"/>
</dbReference>